<name>A0A8H4J7V1_9PEZI</name>
<feature type="compositionally biased region" description="Polar residues" evidence="1">
    <location>
        <begin position="349"/>
        <end position="367"/>
    </location>
</feature>
<keyword evidence="2" id="KW-0732">Signal</keyword>
<evidence type="ECO:0000313" key="3">
    <source>
        <dbReference type="EMBL" id="KAF4312543.1"/>
    </source>
</evidence>
<feature type="chain" id="PRO_5034127594" evidence="2">
    <location>
        <begin position="18"/>
        <end position="367"/>
    </location>
</feature>
<reference evidence="3" key="1">
    <citation type="submission" date="2020-04" db="EMBL/GenBank/DDBJ databases">
        <title>Genome Assembly and Annotation of Botryosphaeria dothidea sdau 11-99, a Latent Pathogen of Apple Fruit Ring Rot in China.</title>
        <authorList>
            <person name="Yu C."/>
            <person name="Diao Y."/>
            <person name="Lu Q."/>
            <person name="Zhao J."/>
            <person name="Cui S."/>
            <person name="Peng C."/>
            <person name="He B."/>
            <person name="Liu H."/>
        </authorList>
    </citation>
    <scope>NUCLEOTIDE SEQUENCE [LARGE SCALE GENOMIC DNA]</scope>
    <source>
        <strain evidence="3">Sdau11-99</strain>
    </source>
</reference>
<dbReference type="Proteomes" id="UP000572817">
    <property type="component" value="Unassembled WGS sequence"/>
</dbReference>
<proteinExistence type="predicted"/>
<accession>A0A8H4J7V1</accession>
<sequence length="367" mass="41737">MTMFWLPLLLFATFALSSPTLLEPRQGNCMCTADATNDMQVSRSIINDVQNNYWDVVVNRQRYPPDDYEEIPWRTARGGTRDSWLEFRAYRIFQGQSAGAQAISEIRIRGWSRMIRPTFRANVNDLYPNYARAPGLMSANSETGYSAIRRLIIPFSANVPGPDRVSYTLSGIWLPGLCLIMDPQHRSNHKAVWAVPVDPAMPGAHLEAFHNAKPRMETFQLCCRFGQGESRLLRLLRKTPQEIIDVMLYRGIHLSRSRYYPEWLDDLSCVEGHCDGVNHGRYLCLRSEYGDLAAFEYLRNVRYAGLLASRKRSHMLLEAERRVQEEPTASGGKRFIDLLRNSDAKAAEASTSSHGAESSRVQALTEL</sequence>
<dbReference type="OrthoDB" id="3795850at2759"/>
<evidence type="ECO:0000313" key="4">
    <source>
        <dbReference type="Proteomes" id="UP000572817"/>
    </source>
</evidence>
<feature type="signal peptide" evidence="2">
    <location>
        <begin position="1"/>
        <end position="17"/>
    </location>
</feature>
<dbReference type="AlphaFoldDB" id="A0A8H4J7V1"/>
<feature type="region of interest" description="Disordered" evidence="1">
    <location>
        <begin position="346"/>
        <end position="367"/>
    </location>
</feature>
<protein>
    <submittedName>
        <fullName evidence="3">Uncharacterized protein</fullName>
    </submittedName>
</protein>
<evidence type="ECO:0000256" key="2">
    <source>
        <dbReference type="SAM" id="SignalP"/>
    </source>
</evidence>
<dbReference type="EMBL" id="WWBZ02000002">
    <property type="protein sequence ID" value="KAF4312543.1"/>
    <property type="molecule type" value="Genomic_DNA"/>
</dbReference>
<keyword evidence="4" id="KW-1185">Reference proteome</keyword>
<organism evidence="3 4">
    <name type="scientific">Botryosphaeria dothidea</name>
    <dbReference type="NCBI Taxonomy" id="55169"/>
    <lineage>
        <taxon>Eukaryota</taxon>
        <taxon>Fungi</taxon>
        <taxon>Dikarya</taxon>
        <taxon>Ascomycota</taxon>
        <taxon>Pezizomycotina</taxon>
        <taxon>Dothideomycetes</taxon>
        <taxon>Dothideomycetes incertae sedis</taxon>
        <taxon>Botryosphaeriales</taxon>
        <taxon>Botryosphaeriaceae</taxon>
        <taxon>Botryosphaeria</taxon>
    </lineage>
</organism>
<gene>
    <name evidence="3" type="ORF">GTA08_BOTSDO11587</name>
</gene>
<evidence type="ECO:0000256" key="1">
    <source>
        <dbReference type="SAM" id="MobiDB-lite"/>
    </source>
</evidence>
<comment type="caution">
    <text evidence="3">The sequence shown here is derived from an EMBL/GenBank/DDBJ whole genome shotgun (WGS) entry which is preliminary data.</text>
</comment>